<dbReference type="InterPro" id="IPR056412">
    <property type="entry name" value="Ig_CycH"/>
</dbReference>
<evidence type="ECO:0000256" key="5">
    <source>
        <dbReference type="PROSITE-ProRule" id="PRU00339"/>
    </source>
</evidence>
<dbReference type="Gene3D" id="1.25.40.10">
    <property type="entry name" value="Tetratricopeptide repeat domain"/>
    <property type="match status" value="1"/>
</dbReference>
<feature type="domain" description="Cytochrome c-type biogenesis protein H Ig-like" evidence="7">
    <location>
        <begin position="294"/>
        <end position="396"/>
    </location>
</feature>
<dbReference type="EMBL" id="FMWD01000004">
    <property type="protein sequence ID" value="SCZ57971.1"/>
    <property type="molecule type" value="Genomic_DNA"/>
</dbReference>
<comment type="subcellular location">
    <subcellularLocation>
        <location evidence="1">Cell envelope</location>
    </subcellularLocation>
</comment>
<feature type="domain" description="Cytochrome c-type biogenesis protein H TPR" evidence="8">
    <location>
        <begin position="131"/>
        <end position="259"/>
    </location>
</feature>
<accession>A0A1G5Q9C2</accession>
<gene>
    <name evidence="9" type="ORF">SAMN03097708_01562</name>
</gene>
<keyword evidence="2" id="KW-0677">Repeat</keyword>
<evidence type="ECO:0000256" key="4">
    <source>
        <dbReference type="ARBA" id="ARBA00022803"/>
    </source>
</evidence>
<evidence type="ECO:0000256" key="3">
    <source>
        <dbReference type="ARBA" id="ARBA00022748"/>
    </source>
</evidence>
<dbReference type="NCBIfam" id="TIGR03142">
    <property type="entry name" value="cytochro_ccmI"/>
    <property type="match status" value="1"/>
</dbReference>
<evidence type="ECO:0000313" key="9">
    <source>
        <dbReference type="EMBL" id="SCZ57971.1"/>
    </source>
</evidence>
<dbReference type="Pfam" id="PF23914">
    <property type="entry name" value="TPR_CcmH_CycH"/>
    <property type="match status" value="1"/>
</dbReference>
<organism evidence="9 10">
    <name type="scientific">Thiohalomonas denitrificans</name>
    <dbReference type="NCBI Taxonomy" id="415747"/>
    <lineage>
        <taxon>Bacteria</taxon>
        <taxon>Pseudomonadati</taxon>
        <taxon>Pseudomonadota</taxon>
        <taxon>Gammaproteobacteria</taxon>
        <taxon>Thiohalomonadales</taxon>
        <taxon>Thiohalomonadaceae</taxon>
        <taxon>Thiohalomonas</taxon>
    </lineage>
</organism>
<dbReference type="GO" id="GO:0005886">
    <property type="term" value="C:plasma membrane"/>
    <property type="evidence" value="ECO:0007669"/>
    <property type="project" value="TreeGrafter"/>
</dbReference>
<keyword evidence="6" id="KW-0472">Membrane</keyword>
<evidence type="ECO:0000256" key="6">
    <source>
        <dbReference type="SAM" id="Phobius"/>
    </source>
</evidence>
<keyword evidence="10" id="KW-1185">Reference proteome</keyword>
<dbReference type="Proteomes" id="UP000199648">
    <property type="component" value="Unassembled WGS sequence"/>
</dbReference>
<dbReference type="InterPro" id="IPR056413">
    <property type="entry name" value="TPR_CcmH_CycH"/>
</dbReference>
<feature type="repeat" description="TPR" evidence="5">
    <location>
        <begin position="155"/>
        <end position="188"/>
    </location>
</feature>
<dbReference type="PANTHER" id="PTHR47870:SF4">
    <property type="entry name" value="CYTOCHROME C-TYPE BIOGENESIS PROTEIN CYCH"/>
    <property type="match status" value="1"/>
</dbReference>
<keyword evidence="3" id="KW-0201">Cytochrome c-type biogenesis</keyword>
<dbReference type="InterPro" id="IPR019734">
    <property type="entry name" value="TPR_rpt"/>
</dbReference>
<dbReference type="PANTHER" id="PTHR47870">
    <property type="entry name" value="CYTOCHROME C-TYPE BIOGENESIS PROTEIN CCMH"/>
    <property type="match status" value="1"/>
</dbReference>
<dbReference type="Pfam" id="PF23892">
    <property type="entry name" value="Ig_CycH"/>
    <property type="match status" value="1"/>
</dbReference>
<feature type="transmembrane region" description="Helical" evidence="6">
    <location>
        <begin position="94"/>
        <end position="114"/>
    </location>
</feature>
<evidence type="ECO:0000256" key="2">
    <source>
        <dbReference type="ARBA" id="ARBA00022737"/>
    </source>
</evidence>
<reference evidence="9 10" key="1">
    <citation type="submission" date="2016-10" db="EMBL/GenBank/DDBJ databases">
        <authorList>
            <person name="de Groot N.N."/>
        </authorList>
    </citation>
    <scope>NUCLEOTIDE SEQUENCE [LARGE SCALE GENOMIC DNA]</scope>
    <source>
        <strain evidence="9 10">HLD2</strain>
    </source>
</reference>
<protein>
    <submittedName>
        <fullName evidence="9">Cytochrome c-type biogenesis protein CcmH</fullName>
    </submittedName>
</protein>
<dbReference type="InterPro" id="IPR017560">
    <property type="entry name" value="Cyt_c_biogenesis_CcmI"/>
</dbReference>
<evidence type="ECO:0000259" key="8">
    <source>
        <dbReference type="Pfam" id="PF23914"/>
    </source>
</evidence>
<dbReference type="GO" id="GO:0017004">
    <property type="term" value="P:cytochrome complex assembly"/>
    <property type="evidence" value="ECO:0007669"/>
    <property type="project" value="UniProtKB-KW"/>
</dbReference>
<dbReference type="STRING" id="415747.SAMN03097708_01562"/>
<sequence>MTLFAVLVVLMLAVALAIVLWPLFAASQARGAQRDDLNVALYKDRSAELEQERDDGTLSDAEFEQALHELQRDLLVNVDPESETAQRDTTGGSWLPWVVALLVPVTALAFYLPLGSTDLIGAKPPTAQQARSGAPDLERAVAELRQHLKENPDNLDSWEMLGRTLNAMGRYEEAADTYGQAIEAIGEENSLLLGRAQALALAAGNRMSGEPIQLVRRVLVRDSSHPEALWLSGMYAFEQGDYPKAIERWQEVKAQLGAEGELGSTVDSAIAEARARLEGKPSASAGAPASTTELQIEVAVAPELADRIEPDDTVFVFAREPGSRMPVAAERRKAGELPLSITLNDDASMADRPLGDFPQLEIVARISKSGSVSANPGDIEGVVTTAPEKPVTLTIDRIIR</sequence>
<keyword evidence="6" id="KW-0812">Transmembrane</keyword>
<dbReference type="PROSITE" id="PS50005">
    <property type="entry name" value="TPR"/>
    <property type="match status" value="1"/>
</dbReference>
<keyword evidence="6" id="KW-1133">Transmembrane helix</keyword>
<name>A0A1G5Q9C2_9GAMM</name>
<dbReference type="InterPro" id="IPR011990">
    <property type="entry name" value="TPR-like_helical_dom_sf"/>
</dbReference>
<proteinExistence type="predicted"/>
<dbReference type="SUPFAM" id="SSF48452">
    <property type="entry name" value="TPR-like"/>
    <property type="match status" value="1"/>
</dbReference>
<dbReference type="AlphaFoldDB" id="A0A1G5Q9C2"/>
<evidence type="ECO:0000256" key="1">
    <source>
        <dbReference type="ARBA" id="ARBA00004196"/>
    </source>
</evidence>
<keyword evidence="4 5" id="KW-0802">TPR repeat</keyword>
<evidence type="ECO:0000313" key="10">
    <source>
        <dbReference type="Proteomes" id="UP000199648"/>
    </source>
</evidence>
<dbReference type="InterPro" id="IPR051263">
    <property type="entry name" value="C-type_cytochrome_biogenesis"/>
</dbReference>
<dbReference type="GO" id="GO:0030313">
    <property type="term" value="C:cell envelope"/>
    <property type="evidence" value="ECO:0007669"/>
    <property type="project" value="UniProtKB-SubCell"/>
</dbReference>
<evidence type="ECO:0000259" key="7">
    <source>
        <dbReference type="Pfam" id="PF23892"/>
    </source>
</evidence>